<accession>A0A8H4QLQ5</accession>
<protein>
    <recommendedName>
        <fullName evidence="3">F-box domain-containing protein</fullName>
    </recommendedName>
</protein>
<name>A0A8H4QLQ5_9AGAR</name>
<dbReference type="EMBL" id="JAACJL010000046">
    <property type="protein sequence ID" value="KAF4613116.1"/>
    <property type="molecule type" value="Genomic_DNA"/>
</dbReference>
<gene>
    <name evidence="1" type="ORF">D9613_010854</name>
</gene>
<dbReference type="Proteomes" id="UP000521872">
    <property type="component" value="Unassembled WGS sequence"/>
</dbReference>
<comment type="caution">
    <text evidence="1">The sequence shown here is derived from an EMBL/GenBank/DDBJ whole genome shotgun (WGS) entry which is preliminary data.</text>
</comment>
<proteinExistence type="predicted"/>
<evidence type="ECO:0008006" key="3">
    <source>
        <dbReference type="Google" id="ProtNLM"/>
    </source>
</evidence>
<organism evidence="1 2">
    <name type="scientific">Agrocybe pediades</name>
    <dbReference type="NCBI Taxonomy" id="84607"/>
    <lineage>
        <taxon>Eukaryota</taxon>
        <taxon>Fungi</taxon>
        <taxon>Dikarya</taxon>
        <taxon>Basidiomycota</taxon>
        <taxon>Agaricomycotina</taxon>
        <taxon>Agaricomycetes</taxon>
        <taxon>Agaricomycetidae</taxon>
        <taxon>Agaricales</taxon>
        <taxon>Agaricineae</taxon>
        <taxon>Strophariaceae</taxon>
        <taxon>Agrocybe</taxon>
    </lineage>
</organism>
<keyword evidence="2" id="KW-1185">Reference proteome</keyword>
<dbReference type="AlphaFoldDB" id="A0A8H4QLQ5"/>
<evidence type="ECO:0000313" key="2">
    <source>
        <dbReference type="Proteomes" id="UP000521872"/>
    </source>
</evidence>
<reference evidence="1 2" key="1">
    <citation type="submission" date="2019-12" db="EMBL/GenBank/DDBJ databases">
        <authorList>
            <person name="Floudas D."/>
            <person name="Bentzer J."/>
            <person name="Ahren D."/>
            <person name="Johansson T."/>
            <person name="Persson P."/>
            <person name="Tunlid A."/>
        </authorList>
    </citation>
    <scope>NUCLEOTIDE SEQUENCE [LARGE SCALE GENOMIC DNA]</scope>
    <source>
        <strain evidence="1 2">CBS 102.39</strain>
    </source>
</reference>
<dbReference type="Gene3D" id="1.20.1280.50">
    <property type="match status" value="1"/>
</dbReference>
<sequence>MQSSSNNSPIAILNEDLLLKIFLEITKDALNLSRDEQRPIIAIRRCSQVCRHWRSIIVSSSSIWGRLIDLDLLTGQTTDDWMKEVVRRAGEALLWVYGEYYNTQDRFLLTFLQDNWGRVELLVITAWHTSSDKTLALLEDQKATWSFLLKPAPRLRWFYLVLRTDFGDPSLDTESGPPLLTGPIFRDHAPLLTDLDITSPAYLTFSIQAPWIPNLCAVKFSTKFTMEEVLMALQRMPRLAELTVDIGPKTLTGWQGPGITLPRLRSLNLSGELCSAGTILRHITPSTDCGISVVELEYPRTYIPDASYTEYAQYEIALAKYVVPCLSQHLPSAVTFNINLATTDFRAVQSDGWRSFYVSLHTHFLPSSLLMKELGSCTYTSQIRELYVGTNGPP</sequence>
<evidence type="ECO:0000313" key="1">
    <source>
        <dbReference type="EMBL" id="KAF4613116.1"/>
    </source>
</evidence>